<comment type="caution">
    <text evidence="4">The sequence shown here is derived from an EMBL/GenBank/DDBJ whole genome shotgun (WGS) entry which is preliminary data.</text>
</comment>
<sequence length="112" mass="11840">MAPVNASNEPAGSSASSSRGDIDAQLQQLRDDIAALARSVAAVGADKADDYRSRVRKATNDATDASMQMVEAAREQALSLEKDLERKIRTNPLQAVAMAAGVGFLIALLARR</sequence>
<evidence type="ECO:0000313" key="4">
    <source>
        <dbReference type="EMBL" id="CAD7039870.1"/>
    </source>
</evidence>
<keyword evidence="2" id="KW-1133">Transmembrane helix</keyword>
<dbReference type="RefSeq" id="WP_142592829.1">
    <property type="nucleotide sequence ID" value="NZ_CABFWF030000012.1"/>
</dbReference>
<protein>
    <recommendedName>
        <fullName evidence="3">DUF883 domain-containing protein</fullName>
    </recommendedName>
</protein>
<dbReference type="PANTHER" id="PTHR35893">
    <property type="entry name" value="INNER MEMBRANE PROTEIN-RELATED"/>
    <property type="match status" value="1"/>
</dbReference>
<accession>A0ABM8PNR3</accession>
<keyword evidence="2" id="KW-0812">Transmembrane</keyword>
<feature type="region of interest" description="Disordered" evidence="1">
    <location>
        <begin position="1"/>
        <end position="22"/>
    </location>
</feature>
<dbReference type="InterPro" id="IPR010279">
    <property type="entry name" value="YqjD/ElaB"/>
</dbReference>
<dbReference type="Proteomes" id="UP000606921">
    <property type="component" value="Unassembled WGS sequence"/>
</dbReference>
<feature type="compositionally biased region" description="Low complexity" evidence="1">
    <location>
        <begin position="1"/>
        <end position="18"/>
    </location>
</feature>
<reference evidence="4 5" key="1">
    <citation type="submission" date="2020-11" db="EMBL/GenBank/DDBJ databases">
        <authorList>
            <person name="Lassalle F."/>
        </authorList>
    </citation>
    <scope>NUCLEOTIDE SEQUENCE [LARGE SCALE GENOMIC DNA]</scope>
    <source>
        <strain evidence="4 5">JC140</strain>
    </source>
</reference>
<dbReference type="PANTHER" id="PTHR35893:SF3">
    <property type="entry name" value="INNER MEMBRANE PROTEIN"/>
    <property type="match status" value="1"/>
</dbReference>
<evidence type="ECO:0000313" key="5">
    <source>
        <dbReference type="Proteomes" id="UP000606921"/>
    </source>
</evidence>
<gene>
    <name evidence="4" type="ORF">REJC140_00804</name>
</gene>
<evidence type="ECO:0000256" key="1">
    <source>
        <dbReference type="SAM" id="MobiDB-lite"/>
    </source>
</evidence>
<keyword evidence="2" id="KW-0472">Membrane</keyword>
<dbReference type="EMBL" id="CABFWF030000012">
    <property type="protein sequence ID" value="CAD7039870.1"/>
    <property type="molecule type" value="Genomic_DNA"/>
</dbReference>
<keyword evidence="5" id="KW-1185">Reference proteome</keyword>
<feature type="transmembrane region" description="Helical" evidence="2">
    <location>
        <begin position="92"/>
        <end position="110"/>
    </location>
</feature>
<proteinExistence type="predicted"/>
<dbReference type="Pfam" id="PF19029">
    <property type="entry name" value="DUF883_C"/>
    <property type="match status" value="1"/>
</dbReference>
<name>A0ABM8PNR3_9HYPH</name>
<evidence type="ECO:0000259" key="3">
    <source>
        <dbReference type="Pfam" id="PF19029"/>
    </source>
</evidence>
<dbReference type="InterPro" id="IPR043605">
    <property type="entry name" value="DUF883_C"/>
</dbReference>
<evidence type="ECO:0000256" key="2">
    <source>
        <dbReference type="SAM" id="Phobius"/>
    </source>
</evidence>
<organism evidence="4 5">
    <name type="scientific">Pseudorhizobium endolithicum</name>
    <dbReference type="NCBI Taxonomy" id="1191678"/>
    <lineage>
        <taxon>Bacteria</taxon>
        <taxon>Pseudomonadati</taxon>
        <taxon>Pseudomonadota</taxon>
        <taxon>Alphaproteobacteria</taxon>
        <taxon>Hyphomicrobiales</taxon>
        <taxon>Rhizobiaceae</taxon>
        <taxon>Rhizobium/Agrobacterium group</taxon>
        <taxon>Pseudorhizobium</taxon>
    </lineage>
</organism>
<feature type="domain" description="DUF883" evidence="3">
    <location>
        <begin position="88"/>
        <end position="111"/>
    </location>
</feature>